<sequence length="164" mass="19055">IANMKHKLLYPNYKYTPIRDKNKKSRKSNNTYKQHPSLVANDIVKSTKIESNKKFEPLQIQETNNIQASTDNNNCQNNSTSPNLSIEPISESYLLSSFLPNYLSHEYRQNILAPSMMPVQFTNNLNPYYLQCYQPQGYFIFNSLIDPVLINENGFNTSFSNFRN</sequence>
<dbReference type="EMBL" id="CAJVPU010021295">
    <property type="protein sequence ID" value="CAG8680537.1"/>
    <property type="molecule type" value="Genomic_DNA"/>
</dbReference>
<reference evidence="1" key="1">
    <citation type="submission" date="2021-06" db="EMBL/GenBank/DDBJ databases">
        <authorList>
            <person name="Kallberg Y."/>
            <person name="Tangrot J."/>
            <person name="Rosling A."/>
        </authorList>
    </citation>
    <scope>NUCLEOTIDE SEQUENCE</scope>
    <source>
        <strain evidence="1">IL203A</strain>
    </source>
</reference>
<accession>A0ACA9NX24</accession>
<proteinExistence type="predicted"/>
<organism evidence="1 2">
    <name type="scientific">Dentiscutata heterogama</name>
    <dbReference type="NCBI Taxonomy" id="1316150"/>
    <lineage>
        <taxon>Eukaryota</taxon>
        <taxon>Fungi</taxon>
        <taxon>Fungi incertae sedis</taxon>
        <taxon>Mucoromycota</taxon>
        <taxon>Glomeromycotina</taxon>
        <taxon>Glomeromycetes</taxon>
        <taxon>Diversisporales</taxon>
        <taxon>Gigasporaceae</taxon>
        <taxon>Dentiscutata</taxon>
    </lineage>
</organism>
<dbReference type="Proteomes" id="UP000789702">
    <property type="component" value="Unassembled WGS sequence"/>
</dbReference>
<evidence type="ECO:0000313" key="1">
    <source>
        <dbReference type="EMBL" id="CAG8680537.1"/>
    </source>
</evidence>
<keyword evidence="2" id="KW-1185">Reference proteome</keyword>
<protein>
    <submittedName>
        <fullName evidence="1">4755_t:CDS:1</fullName>
    </submittedName>
</protein>
<comment type="caution">
    <text evidence="1">The sequence shown here is derived from an EMBL/GenBank/DDBJ whole genome shotgun (WGS) entry which is preliminary data.</text>
</comment>
<name>A0ACA9NX24_9GLOM</name>
<feature type="non-terminal residue" evidence="1">
    <location>
        <position position="1"/>
    </location>
</feature>
<gene>
    <name evidence="1" type="ORF">DHETER_LOCUS10628</name>
</gene>
<evidence type="ECO:0000313" key="2">
    <source>
        <dbReference type="Proteomes" id="UP000789702"/>
    </source>
</evidence>